<dbReference type="InterPro" id="IPR039461">
    <property type="entry name" value="Peptidase_M49"/>
</dbReference>
<name>A0A4Y2WDS0_ARAVE</name>
<dbReference type="Proteomes" id="UP000499080">
    <property type="component" value="Unassembled WGS sequence"/>
</dbReference>
<evidence type="ECO:0000313" key="4">
    <source>
        <dbReference type="Proteomes" id="UP000499080"/>
    </source>
</evidence>
<dbReference type="GO" id="GO:0046872">
    <property type="term" value="F:metal ion binding"/>
    <property type="evidence" value="ECO:0007669"/>
    <property type="project" value="UniProtKB-KW"/>
</dbReference>
<dbReference type="GO" id="GO:0008239">
    <property type="term" value="F:dipeptidyl-peptidase activity"/>
    <property type="evidence" value="ECO:0007669"/>
    <property type="project" value="TreeGrafter"/>
</dbReference>
<keyword evidence="2" id="KW-0378">Hydrolase</keyword>
<keyword evidence="1" id="KW-0479">Metal-binding</keyword>
<dbReference type="GO" id="GO:0005737">
    <property type="term" value="C:cytoplasm"/>
    <property type="evidence" value="ECO:0007669"/>
    <property type="project" value="TreeGrafter"/>
</dbReference>
<dbReference type="EMBL" id="BGPR01058586">
    <property type="protein sequence ID" value="GBO34738.1"/>
    <property type="molecule type" value="Genomic_DNA"/>
</dbReference>
<evidence type="ECO:0000256" key="1">
    <source>
        <dbReference type="ARBA" id="ARBA00022723"/>
    </source>
</evidence>
<protein>
    <submittedName>
        <fullName evidence="3">Dipeptidyl peptidase 3</fullName>
    </submittedName>
</protein>
<gene>
    <name evidence="3" type="primary">dpp3_6</name>
    <name evidence="3" type="ORF">AVEN_171336_1</name>
</gene>
<dbReference type="AlphaFoldDB" id="A0A4Y2WDS0"/>
<reference evidence="3 4" key="1">
    <citation type="journal article" date="2019" name="Sci. Rep.">
        <title>Orb-weaving spider Araneus ventricosus genome elucidates the spidroin gene catalogue.</title>
        <authorList>
            <person name="Kono N."/>
            <person name="Nakamura H."/>
            <person name="Ohtoshi R."/>
            <person name="Moran D.A.P."/>
            <person name="Shinohara A."/>
            <person name="Yoshida Y."/>
            <person name="Fujiwara M."/>
            <person name="Mori M."/>
            <person name="Tomita M."/>
            <person name="Arakawa K."/>
        </authorList>
    </citation>
    <scope>NUCLEOTIDE SEQUENCE [LARGE SCALE GENOMIC DNA]</scope>
</reference>
<evidence type="ECO:0000313" key="3">
    <source>
        <dbReference type="EMBL" id="GBO34738.1"/>
    </source>
</evidence>
<dbReference type="PANTHER" id="PTHR23422">
    <property type="entry name" value="DIPEPTIDYL PEPTIDASE III-RELATED"/>
    <property type="match status" value="1"/>
</dbReference>
<accession>A0A4Y2WDS0</accession>
<dbReference type="Pfam" id="PF03571">
    <property type="entry name" value="Peptidase_M49"/>
    <property type="match status" value="1"/>
</dbReference>
<evidence type="ECO:0000256" key="2">
    <source>
        <dbReference type="ARBA" id="ARBA00022801"/>
    </source>
</evidence>
<dbReference type="PANTHER" id="PTHR23422:SF11">
    <property type="entry name" value="DIPEPTIDYL PEPTIDASE 3"/>
    <property type="match status" value="1"/>
</dbReference>
<organism evidence="3 4">
    <name type="scientific">Araneus ventricosus</name>
    <name type="common">Orbweaver spider</name>
    <name type="synonym">Epeira ventricosa</name>
    <dbReference type="NCBI Taxonomy" id="182803"/>
    <lineage>
        <taxon>Eukaryota</taxon>
        <taxon>Metazoa</taxon>
        <taxon>Ecdysozoa</taxon>
        <taxon>Arthropoda</taxon>
        <taxon>Chelicerata</taxon>
        <taxon>Arachnida</taxon>
        <taxon>Araneae</taxon>
        <taxon>Araneomorphae</taxon>
        <taxon>Entelegynae</taxon>
        <taxon>Araneoidea</taxon>
        <taxon>Araneidae</taxon>
        <taxon>Araneus</taxon>
    </lineage>
</organism>
<sequence length="202" mass="23019">MYLAVTWWLSSNLGVTGLWSKSIKGVLYMWAGVVKISRIRYDPAHAQARYVILQVLLECGEDFVKVEKIDGADGNPDLLLSMDRSKIASVGKPAIAKFLGKLQLYRATADIASAKEMYDKYSAVKSGTKYPFLDYREIVMARKKPRRLFVQTNTFAENGKVDLKTYEPSADGIIQSWVDRFQEENVDDILEELWAKDKHHFS</sequence>
<keyword evidence="4" id="KW-1185">Reference proteome</keyword>
<dbReference type="OrthoDB" id="4694525at2759"/>
<comment type="caution">
    <text evidence="3">The sequence shown here is derived from an EMBL/GenBank/DDBJ whole genome shotgun (WGS) entry which is preliminary data.</text>
</comment>
<proteinExistence type="predicted"/>